<dbReference type="InterPro" id="IPR023696">
    <property type="entry name" value="Ureohydrolase_dom_sf"/>
</dbReference>
<reference evidence="1 2" key="1">
    <citation type="submission" date="2018-05" db="EMBL/GenBank/DDBJ databases">
        <title>Reference genomes for bee gut microbiota database.</title>
        <authorList>
            <person name="Ellegaard K.M."/>
        </authorList>
    </citation>
    <scope>NUCLEOTIDE SEQUENCE [LARGE SCALE GENOMIC DNA]</scope>
    <source>
        <strain evidence="1 2">ESL0284</strain>
    </source>
</reference>
<dbReference type="Pfam" id="PF00491">
    <property type="entry name" value="Arginase"/>
    <property type="match status" value="1"/>
</dbReference>
<organism evidence="1 2">
    <name type="scientific">Commensalibacter melissae</name>
    <dbReference type="NCBI Taxonomy" id="2070537"/>
    <lineage>
        <taxon>Bacteria</taxon>
        <taxon>Pseudomonadati</taxon>
        <taxon>Pseudomonadota</taxon>
        <taxon>Alphaproteobacteria</taxon>
        <taxon>Acetobacterales</taxon>
        <taxon>Acetobacteraceae</taxon>
    </lineage>
</organism>
<dbReference type="GO" id="GO:0046872">
    <property type="term" value="F:metal ion binding"/>
    <property type="evidence" value="ECO:0007669"/>
    <property type="project" value="InterPro"/>
</dbReference>
<dbReference type="Gene3D" id="3.40.800.10">
    <property type="entry name" value="Ureohydrolase domain"/>
    <property type="match status" value="1"/>
</dbReference>
<dbReference type="SUPFAM" id="SSF52768">
    <property type="entry name" value="Arginase/deacetylase"/>
    <property type="match status" value="1"/>
</dbReference>
<evidence type="ECO:0000313" key="2">
    <source>
        <dbReference type="Proteomes" id="UP000247565"/>
    </source>
</evidence>
<dbReference type="InterPro" id="IPR006035">
    <property type="entry name" value="Ureohydrolase"/>
</dbReference>
<dbReference type="CDD" id="cd09999">
    <property type="entry name" value="Arginase-like_1"/>
    <property type="match status" value="1"/>
</dbReference>
<comment type="caution">
    <text evidence="1">The sequence shown here is derived from an EMBL/GenBank/DDBJ whole genome shotgun (WGS) entry which is preliminary data.</text>
</comment>
<dbReference type="Proteomes" id="UP000247565">
    <property type="component" value="Unassembled WGS sequence"/>
</dbReference>
<evidence type="ECO:0000313" key="1">
    <source>
        <dbReference type="EMBL" id="PXY98884.1"/>
    </source>
</evidence>
<accession>A0A318MZM6</accession>
<dbReference type="GO" id="GO:0016813">
    <property type="term" value="F:hydrolase activity, acting on carbon-nitrogen (but not peptide) bonds, in linear amidines"/>
    <property type="evidence" value="ECO:0007669"/>
    <property type="project" value="UniProtKB-ARBA"/>
</dbReference>
<dbReference type="AlphaFoldDB" id="A0A318MZM6"/>
<name>A0A318MZM6_9PROT</name>
<protein>
    <recommendedName>
        <fullName evidence="3">Arginase</fullName>
    </recommendedName>
</protein>
<dbReference type="EMBL" id="QGLT01000006">
    <property type="protein sequence ID" value="PXY98884.1"/>
    <property type="molecule type" value="Genomic_DNA"/>
</dbReference>
<proteinExistence type="predicted"/>
<evidence type="ECO:0008006" key="3">
    <source>
        <dbReference type="Google" id="ProtNLM"/>
    </source>
</evidence>
<dbReference type="RefSeq" id="WP_110439565.1">
    <property type="nucleotide sequence ID" value="NZ_CP046393.1"/>
</dbReference>
<dbReference type="OrthoDB" id="9788689at2"/>
<sequence length="166" mass="18958">MTINPPARSTPLGARLLTFLAPQNNTSPIVEVPIEPYHQQQRTRENGVVWQDVIIHQLKATQKIIDEHEPDWIITFGGTCIVNQAPFAYLNRHYNGKIGLLWIDSHPDISTPKHFDREHAMVLGNLLGKGDPYLANEVRLPFKANQVLIIGIHNYNNAYEKKLYMI</sequence>
<keyword evidence="2" id="KW-1185">Reference proteome</keyword>
<gene>
    <name evidence="1" type="ORF">DK869_08385</name>
</gene>